<reference evidence="1" key="1">
    <citation type="journal article" date="2023" name="Nat. Commun.">
        <title>Diploid and tetraploid genomes of Acorus and the evolution of monocots.</title>
        <authorList>
            <person name="Ma L."/>
            <person name="Liu K.W."/>
            <person name="Li Z."/>
            <person name="Hsiao Y.Y."/>
            <person name="Qi Y."/>
            <person name="Fu T."/>
            <person name="Tang G.D."/>
            <person name="Zhang D."/>
            <person name="Sun W.H."/>
            <person name="Liu D.K."/>
            <person name="Li Y."/>
            <person name="Chen G.Z."/>
            <person name="Liu X.D."/>
            <person name="Liao X.Y."/>
            <person name="Jiang Y.T."/>
            <person name="Yu X."/>
            <person name="Hao Y."/>
            <person name="Huang J."/>
            <person name="Zhao X.W."/>
            <person name="Ke S."/>
            <person name="Chen Y.Y."/>
            <person name="Wu W.L."/>
            <person name="Hsu J.L."/>
            <person name="Lin Y.F."/>
            <person name="Huang M.D."/>
            <person name="Li C.Y."/>
            <person name="Huang L."/>
            <person name="Wang Z.W."/>
            <person name="Zhao X."/>
            <person name="Zhong W.Y."/>
            <person name="Peng D.H."/>
            <person name="Ahmad S."/>
            <person name="Lan S."/>
            <person name="Zhang J.S."/>
            <person name="Tsai W.C."/>
            <person name="Van de Peer Y."/>
            <person name="Liu Z.J."/>
        </authorList>
    </citation>
    <scope>NUCLEOTIDE SEQUENCE</scope>
    <source>
        <strain evidence="1">SCP</strain>
    </source>
</reference>
<name>A0AAV9A5K5_ACOGR</name>
<keyword evidence="2" id="KW-1185">Reference proteome</keyword>
<protein>
    <submittedName>
        <fullName evidence="1">Uncharacterized protein</fullName>
    </submittedName>
</protein>
<evidence type="ECO:0000313" key="1">
    <source>
        <dbReference type="EMBL" id="KAK1259453.1"/>
    </source>
</evidence>
<evidence type="ECO:0000313" key="2">
    <source>
        <dbReference type="Proteomes" id="UP001179952"/>
    </source>
</evidence>
<proteinExistence type="predicted"/>
<reference evidence="1" key="2">
    <citation type="submission" date="2023-06" db="EMBL/GenBank/DDBJ databases">
        <authorList>
            <person name="Ma L."/>
            <person name="Liu K.-W."/>
            <person name="Li Z."/>
            <person name="Hsiao Y.-Y."/>
            <person name="Qi Y."/>
            <person name="Fu T."/>
            <person name="Tang G."/>
            <person name="Zhang D."/>
            <person name="Sun W.-H."/>
            <person name="Liu D.-K."/>
            <person name="Li Y."/>
            <person name="Chen G.-Z."/>
            <person name="Liu X.-D."/>
            <person name="Liao X.-Y."/>
            <person name="Jiang Y.-T."/>
            <person name="Yu X."/>
            <person name="Hao Y."/>
            <person name="Huang J."/>
            <person name="Zhao X.-W."/>
            <person name="Ke S."/>
            <person name="Chen Y.-Y."/>
            <person name="Wu W.-L."/>
            <person name="Hsu J.-L."/>
            <person name="Lin Y.-F."/>
            <person name="Huang M.-D."/>
            <person name="Li C.-Y."/>
            <person name="Huang L."/>
            <person name="Wang Z.-W."/>
            <person name="Zhao X."/>
            <person name="Zhong W.-Y."/>
            <person name="Peng D.-H."/>
            <person name="Ahmad S."/>
            <person name="Lan S."/>
            <person name="Zhang J.-S."/>
            <person name="Tsai W.-C."/>
            <person name="Van De Peer Y."/>
            <person name="Liu Z.-J."/>
        </authorList>
    </citation>
    <scope>NUCLEOTIDE SEQUENCE</scope>
    <source>
        <strain evidence="1">SCP</strain>
        <tissue evidence="1">Leaves</tissue>
    </source>
</reference>
<organism evidence="1 2">
    <name type="scientific">Acorus gramineus</name>
    <name type="common">Dwarf sweet flag</name>
    <dbReference type="NCBI Taxonomy" id="55184"/>
    <lineage>
        <taxon>Eukaryota</taxon>
        <taxon>Viridiplantae</taxon>
        <taxon>Streptophyta</taxon>
        <taxon>Embryophyta</taxon>
        <taxon>Tracheophyta</taxon>
        <taxon>Spermatophyta</taxon>
        <taxon>Magnoliopsida</taxon>
        <taxon>Liliopsida</taxon>
        <taxon>Acoraceae</taxon>
        <taxon>Acorus</taxon>
    </lineage>
</organism>
<dbReference type="EMBL" id="JAUJYN010000012">
    <property type="protein sequence ID" value="KAK1259453.1"/>
    <property type="molecule type" value="Genomic_DNA"/>
</dbReference>
<gene>
    <name evidence="1" type="ORF">QJS04_geneDACA005519</name>
</gene>
<accession>A0AAV9A5K5</accession>
<dbReference type="AlphaFoldDB" id="A0AAV9A5K5"/>
<sequence length="49" mass="5304">MMHTFASISPILPQGTKKKSLSASSVNKTFVQFHWQPGLGDSCTEVPAI</sequence>
<dbReference type="Proteomes" id="UP001179952">
    <property type="component" value="Unassembled WGS sequence"/>
</dbReference>
<comment type="caution">
    <text evidence="1">The sequence shown here is derived from an EMBL/GenBank/DDBJ whole genome shotgun (WGS) entry which is preliminary data.</text>
</comment>